<keyword evidence="1" id="KW-0175">Coiled coil</keyword>
<dbReference type="EMBL" id="CAUYUJ010018542">
    <property type="protein sequence ID" value="CAK0884400.1"/>
    <property type="molecule type" value="Genomic_DNA"/>
</dbReference>
<evidence type="ECO:0000256" key="2">
    <source>
        <dbReference type="SAM" id="MobiDB-lite"/>
    </source>
</evidence>
<proteinExistence type="predicted"/>
<accession>A0ABN9WHN0</accession>
<name>A0ABN9WHN0_9DINO</name>
<evidence type="ECO:0000313" key="3">
    <source>
        <dbReference type="EMBL" id="CAK0884400.1"/>
    </source>
</evidence>
<evidence type="ECO:0000256" key="1">
    <source>
        <dbReference type="SAM" id="Coils"/>
    </source>
</evidence>
<feature type="region of interest" description="Disordered" evidence="2">
    <location>
        <begin position="302"/>
        <end position="336"/>
    </location>
</feature>
<evidence type="ECO:0000313" key="4">
    <source>
        <dbReference type="Proteomes" id="UP001189429"/>
    </source>
</evidence>
<gene>
    <name evidence="3" type="ORF">PCOR1329_LOCUS66361</name>
</gene>
<feature type="compositionally biased region" description="Low complexity" evidence="2">
    <location>
        <begin position="220"/>
        <end position="234"/>
    </location>
</feature>
<comment type="caution">
    <text evidence="3">The sequence shown here is derived from an EMBL/GenBank/DDBJ whole genome shotgun (WGS) entry which is preliminary data.</text>
</comment>
<feature type="region of interest" description="Disordered" evidence="2">
    <location>
        <begin position="208"/>
        <end position="236"/>
    </location>
</feature>
<organism evidence="3 4">
    <name type="scientific">Prorocentrum cordatum</name>
    <dbReference type="NCBI Taxonomy" id="2364126"/>
    <lineage>
        <taxon>Eukaryota</taxon>
        <taxon>Sar</taxon>
        <taxon>Alveolata</taxon>
        <taxon>Dinophyceae</taxon>
        <taxon>Prorocentrales</taxon>
        <taxon>Prorocentraceae</taxon>
        <taxon>Prorocentrum</taxon>
    </lineage>
</organism>
<protein>
    <submittedName>
        <fullName evidence="3">Uncharacterized protein</fullName>
    </submittedName>
</protein>
<reference evidence="3" key="1">
    <citation type="submission" date="2023-10" db="EMBL/GenBank/DDBJ databases">
        <authorList>
            <person name="Chen Y."/>
            <person name="Shah S."/>
            <person name="Dougan E. K."/>
            <person name="Thang M."/>
            <person name="Chan C."/>
        </authorList>
    </citation>
    <scope>NUCLEOTIDE SEQUENCE [LARGE SCALE GENOMIC DNA]</scope>
</reference>
<keyword evidence="4" id="KW-1185">Reference proteome</keyword>
<dbReference type="Proteomes" id="UP001189429">
    <property type="component" value="Unassembled WGS sequence"/>
</dbReference>
<sequence length="375" mass="39515">MAREVLRGAAGARAAANRLAQRLVRALEEARGEAARLRELLEANLECSSHGDVALDEASRREAIARPSLLACVRGRVEPRELKRMRDVAWHAERCPAIDAPPKERRLAARGPRLETRQQAAVDCIVTIREAEPAVAWPHRWPPLRSSAWPCAPPAACVDVLLGTQGVEVLGAAAAEREEKQGWQSLRCTFGAVAAMPLPVTLWSEGSVAGAGAPPQPGREAGAATACSAAAAPSERSEAVTQHPLAHPSALVRGGEGADGAYDASGAAGRARALVVSAWLGEHDSGESEEDVDGTSQPLHEYDLFGVEPDDDSESEGSRDSCDVSEDEATSGAVEGNELSAAAVIRSEGYAPDPSRIAYLARGGCWMAPLPRRGD</sequence>
<feature type="coiled-coil region" evidence="1">
    <location>
        <begin position="13"/>
        <end position="44"/>
    </location>
</feature>